<dbReference type="AlphaFoldDB" id="A0A256G3M8"/>
<dbReference type="EMBL" id="NNRM01000047">
    <property type="protein sequence ID" value="OYR21590.1"/>
    <property type="molecule type" value="Genomic_DNA"/>
</dbReference>
<reference evidence="1 4" key="2">
    <citation type="submission" date="2018-11" db="EMBL/GenBank/DDBJ databases">
        <title>Genome sequencing and analysis.</title>
        <authorList>
            <person name="Huang Y.-T."/>
        </authorList>
    </citation>
    <scope>NUCLEOTIDE SEQUENCE [LARGE SCALE GENOMIC DNA]</scope>
    <source>
        <strain evidence="1 4">SHIN</strain>
    </source>
</reference>
<comment type="caution">
    <text evidence="2">The sequence shown here is derived from an EMBL/GenBank/DDBJ whole genome shotgun (WGS) entry which is preliminary data.</text>
</comment>
<evidence type="ECO:0000313" key="2">
    <source>
        <dbReference type="EMBL" id="OYR21590.1"/>
    </source>
</evidence>
<proteinExistence type="predicted"/>
<dbReference type="Proteomes" id="UP000526233">
    <property type="component" value="Unassembled WGS sequence"/>
</dbReference>
<reference evidence="2 3" key="1">
    <citation type="submission" date="2017-07" db="EMBL/GenBank/DDBJ databases">
        <title>Phylogenetic study on the rhizospheric bacterium Ochrobactrum sp. A44.</title>
        <authorList>
            <person name="Krzyzanowska D.M."/>
            <person name="Ossowicki A."/>
            <person name="Rajewska M."/>
            <person name="Maciag T."/>
            <person name="Kaczynski Z."/>
            <person name="Czerwicka M."/>
            <person name="Jafra S."/>
        </authorList>
    </citation>
    <scope>NUCLEOTIDE SEQUENCE [LARGE SCALE GENOMIC DNA]</scope>
    <source>
        <strain evidence="2 3">CCUG 30717</strain>
    </source>
</reference>
<gene>
    <name evidence="2" type="ORF">CEV34_4848</name>
    <name evidence="1" type="ORF">EHE22_03445</name>
</gene>
<name>A0A256G3M8_9HYPH</name>
<dbReference type="EMBL" id="PKQI01000001">
    <property type="protein sequence ID" value="NNV19484.1"/>
    <property type="molecule type" value="Genomic_DNA"/>
</dbReference>
<accession>A0A256G3M8</accession>
<evidence type="ECO:0000313" key="4">
    <source>
        <dbReference type="Proteomes" id="UP000526233"/>
    </source>
</evidence>
<dbReference type="RefSeq" id="WP_007878841.1">
    <property type="nucleotide sequence ID" value="NZ_CP174547.1"/>
</dbReference>
<evidence type="ECO:0000313" key="1">
    <source>
        <dbReference type="EMBL" id="NNV19484.1"/>
    </source>
</evidence>
<sequence>MNGVSGNYDAEIDLVLAYHKGDVRASIEALLKDRDFLAREIELSRLALTHGQRGSSFKRAA</sequence>
<organism evidence="2 3">
    <name type="scientific">Brucella pseudogrignonensis</name>
    <dbReference type="NCBI Taxonomy" id="419475"/>
    <lineage>
        <taxon>Bacteria</taxon>
        <taxon>Pseudomonadati</taxon>
        <taxon>Pseudomonadota</taxon>
        <taxon>Alphaproteobacteria</taxon>
        <taxon>Hyphomicrobiales</taxon>
        <taxon>Brucellaceae</taxon>
        <taxon>Brucella/Ochrobactrum group</taxon>
        <taxon>Brucella</taxon>
    </lineage>
</organism>
<protein>
    <submittedName>
        <fullName evidence="2">Uncharacterized protein</fullName>
    </submittedName>
</protein>
<dbReference type="Proteomes" id="UP000216188">
    <property type="component" value="Unassembled WGS sequence"/>
</dbReference>
<evidence type="ECO:0000313" key="3">
    <source>
        <dbReference type="Proteomes" id="UP000216188"/>
    </source>
</evidence>
<keyword evidence="3" id="KW-1185">Reference proteome</keyword>